<dbReference type="PANTHER" id="PTHR38683">
    <property type="entry name" value="CHORISMATE PYRUVATE-LYASE"/>
    <property type="match status" value="1"/>
</dbReference>
<dbReference type="EC" id="4.1.3.40" evidence="4"/>
<dbReference type="Pfam" id="PF04345">
    <property type="entry name" value="Chor_lyase"/>
    <property type="match status" value="1"/>
</dbReference>
<sequence length="140" mass="16172">MSQSWGTPLFNELKRLRMRSREVALIREVFLYCDDEPWVFARTVIPRSTLSGKQKHLANLGSRPLGAVLFADPNMRRDHFEVACMRPGELLFNHANQLYADKPEFTWGRRSAFYLSNKPLLVNEIFLPAIAKCPTPSTKY</sequence>
<gene>
    <name evidence="4" type="ORF">MNBD_GAMMA21-2378</name>
</gene>
<dbReference type="InterPro" id="IPR028978">
    <property type="entry name" value="Chorismate_lyase_/UTRA_dom_sf"/>
</dbReference>
<dbReference type="GO" id="GO:0008813">
    <property type="term" value="F:chorismate lyase activity"/>
    <property type="evidence" value="ECO:0007669"/>
    <property type="project" value="UniProtKB-EC"/>
</dbReference>
<protein>
    <submittedName>
        <fullName evidence="4">Chorismate--pyruvate lyase</fullName>
        <ecNumber evidence="4">4.1.3.40</ecNumber>
    </submittedName>
</protein>
<dbReference type="SUPFAM" id="SSF64288">
    <property type="entry name" value="Chorismate lyase-like"/>
    <property type="match status" value="1"/>
</dbReference>
<evidence type="ECO:0000256" key="1">
    <source>
        <dbReference type="ARBA" id="ARBA00022490"/>
    </source>
</evidence>
<keyword evidence="4" id="KW-0670">Pyruvate</keyword>
<dbReference type="AlphaFoldDB" id="A0A3B1AIN3"/>
<evidence type="ECO:0000313" key="4">
    <source>
        <dbReference type="EMBL" id="VAW99852.1"/>
    </source>
</evidence>
<keyword evidence="3 4" id="KW-0456">Lyase</keyword>
<evidence type="ECO:0000256" key="2">
    <source>
        <dbReference type="ARBA" id="ARBA00022688"/>
    </source>
</evidence>
<dbReference type="InterPro" id="IPR007440">
    <property type="entry name" value="Chorismate--pyruvate_lyase"/>
</dbReference>
<keyword evidence="2" id="KW-0831">Ubiquinone biosynthesis</keyword>
<reference evidence="4" key="1">
    <citation type="submission" date="2018-06" db="EMBL/GenBank/DDBJ databases">
        <authorList>
            <person name="Zhirakovskaya E."/>
        </authorList>
    </citation>
    <scope>NUCLEOTIDE SEQUENCE</scope>
</reference>
<accession>A0A3B1AIN3</accession>
<keyword evidence="1" id="KW-0963">Cytoplasm</keyword>
<name>A0A3B1AIN3_9ZZZZ</name>
<dbReference type="PANTHER" id="PTHR38683:SF1">
    <property type="entry name" value="CHORISMATE PYRUVATE-LYASE"/>
    <property type="match status" value="1"/>
</dbReference>
<evidence type="ECO:0000256" key="3">
    <source>
        <dbReference type="ARBA" id="ARBA00023239"/>
    </source>
</evidence>
<dbReference type="Gene3D" id="3.40.1410.10">
    <property type="entry name" value="Chorismate lyase-like"/>
    <property type="match status" value="1"/>
</dbReference>
<dbReference type="GO" id="GO:0005829">
    <property type="term" value="C:cytosol"/>
    <property type="evidence" value="ECO:0007669"/>
    <property type="project" value="TreeGrafter"/>
</dbReference>
<proteinExistence type="predicted"/>
<organism evidence="4">
    <name type="scientific">hydrothermal vent metagenome</name>
    <dbReference type="NCBI Taxonomy" id="652676"/>
    <lineage>
        <taxon>unclassified sequences</taxon>
        <taxon>metagenomes</taxon>
        <taxon>ecological metagenomes</taxon>
    </lineage>
</organism>
<dbReference type="EMBL" id="UOFR01000070">
    <property type="protein sequence ID" value="VAW99852.1"/>
    <property type="molecule type" value="Genomic_DNA"/>
</dbReference>
<dbReference type="GO" id="GO:0006744">
    <property type="term" value="P:ubiquinone biosynthetic process"/>
    <property type="evidence" value="ECO:0007669"/>
    <property type="project" value="UniProtKB-KW"/>
</dbReference>